<dbReference type="STRING" id="289377.HL41_07905"/>
<dbReference type="PaxDb" id="289377-HL41_07905"/>
<evidence type="ECO:0000313" key="6">
    <source>
        <dbReference type="Proteomes" id="UP000028481"/>
    </source>
</evidence>
<dbReference type="InterPro" id="IPR001296">
    <property type="entry name" value="Glyco_trans_1"/>
</dbReference>
<gene>
    <name evidence="5" type="ORF">HL41_07905</name>
</gene>
<dbReference type="PANTHER" id="PTHR12526:SF629">
    <property type="entry name" value="TEICHURONIC ACID BIOSYNTHESIS GLYCOSYLTRANSFERASE TUAH-RELATED"/>
    <property type="match status" value="1"/>
</dbReference>
<dbReference type="InterPro" id="IPR028098">
    <property type="entry name" value="Glyco_trans_4-like_N"/>
</dbReference>
<evidence type="ECO:0000313" key="5">
    <source>
        <dbReference type="EMBL" id="AIH04594.1"/>
    </source>
</evidence>
<feature type="domain" description="Glycosyl transferase family 1" evidence="3">
    <location>
        <begin position="212"/>
        <end position="378"/>
    </location>
</feature>
<keyword evidence="2" id="KW-0808">Transferase</keyword>
<evidence type="ECO:0000256" key="1">
    <source>
        <dbReference type="ARBA" id="ARBA00022676"/>
    </source>
</evidence>
<dbReference type="AlphaFoldDB" id="A0A075WTL0"/>
<evidence type="ECO:0000256" key="2">
    <source>
        <dbReference type="ARBA" id="ARBA00022679"/>
    </source>
</evidence>
<evidence type="ECO:0000259" key="3">
    <source>
        <dbReference type="Pfam" id="PF00534"/>
    </source>
</evidence>
<protein>
    <recommendedName>
        <fullName evidence="7">Glycosyltransferase family 1 protein</fullName>
    </recommendedName>
</protein>
<dbReference type="Pfam" id="PF13439">
    <property type="entry name" value="Glyco_transf_4"/>
    <property type="match status" value="1"/>
</dbReference>
<proteinExistence type="predicted"/>
<dbReference type="Proteomes" id="UP000028481">
    <property type="component" value="Chromosome"/>
</dbReference>
<evidence type="ECO:0008006" key="7">
    <source>
        <dbReference type="Google" id="ProtNLM"/>
    </source>
</evidence>
<dbReference type="EMBL" id="CP008796">
    <property type="protein sequence ID" value="AIH04594.1"/>
    <property type="molecule type" value="Genomic_DNA"/>
</dbReference>
<dbReference type="Pfam" id="PF00534">
    <property type="entry name" value="Glycos_transf_1"/>
    <property type="match status" value="1"/>
</dbReference>
<evidence type="ECO:0000259" key="4">
    <source>
        <dbReference type="Pfam" id="PF13439"/>
    </source>
</evidence>
<dbReference type="CDD" id="cd03801">
    <property type="entry name" value="GT4_PimA-like"/>
    <property type="match status" value="1"/>
</dbReference>
<dbReference type="GO" id="GO:0016757">
    <property type="term" value="F:glycosyltransferase activity"/>
    <property type="evidence" value="ECO:0007669"/>
    <property type="project" value="UniProtKB-KW"/>
</dbReference>
<dbReference type="RefSeq" id="WP_038060536.1">
    <property type="nucleotide sequence ID" value="NZ_CP008796.1"/>
</dbReference>
<keyword evidence="1" id="KW-0328">Glycosyltransferase</keyword>
<accession>A0A075WTL0</accession>
<dbReference type="KEGG" id="tcm:HL41_07905"/>
<feature type="domain" description="Glycosyltransferase subfamily 4-like N-terminal" evidence="4">
    <location>
        <begin position="89"/>
        <end position="202"/>
    </location>
</feature>
<dbReference type="HOGENOM" id="CLU_009583_0_4_0"/>
<sequence length="403" mass="46179">MSHKILIFDTGKEWGGGTVSLIELLKRINKEKYYFTALFYHNYNKGFESNVQKELEKLGVKFILLPQQPKSLKTKLIKEFLRVLLFFNQKLRKYAIFWVDYFFRIKPNAKIIAKIVKDLKIDLIYMNNQPATNLEGILAAKMTNVPAVLHCRTIPKLNKFLIKQTNLWLEKIICVSDGVRNFLVENGIFSEKCVVVYDGIDIHLKPSMPPNEIRKNLGISEKDVVIGTVGTLRKIKRVDDFIEAIFLLKKQVKEPFKAVIVGDGPEKEELMKLVRERNLEKEIIFAGFQSDPISYIKAFDVFVLTSEREGFGRVILESMLMGKPVVASKIPGVLSLVIDGETGFLVPPKNPQGFTEKISLLIKDPQLRKKLGEQGRKRILKNFSIEKYVEGVEKVFTEVLGKK</sequence>
<keyword evidence="6" id="KW-1185">Reference proteome</keyword>
<dbReference type="Gene3D" id="3.40.50.2000">
    <property type="entry name" value="Glycogen Phosphorylase B"/>
    <property type="match status" value="2"/>
</dbReference>
<dbReference type="eggNOG" id="COG0438">
    <property type="taxonomic scope" value="Bacteria"/>
</dbReference>
<dbReference type="SUPFAM" id="SSF53756">
    <property type="entry name" value="UDP-Glycosyltransferase/glycogen phosphorylase"/>
    <property type="match status" value="1"/>
</dbReference>
<name>A0A075WTL0_9BACT</name>
<reference evidence="5 6" key="1">
    <citation type="journal article" date="2015" name="Genome Announc.">
        <title>Genome Sequence of a Sulfate-Reducing Thermophilic Bacterium, Thermodesulfobacterium commune DSM 2178T (Phylum Thermodesulfobacteria).</title>
        <authorList>
            <person name="Bhatnagar S."/>
            <person name="Badger J.H."/>
            <person name="Madupu R."/>
            <person name="Khouri H.M."/>
            <person name="O'Connor E.M."/>
            <person name="Robb F.T."/>
            <person name="Ward N.L."/>
            <person name="Eisen J.A."/>
        </authorList>
    </citation>
    <scope>NUCLEOTIDE SEQUENCE [LARGE SCALE GENOMIC DNA]</scope>
    <source>
        <strain evidence="5 6">DSM 2178</strain>
    </source>
</reference>
<organism evidence="5 6">
    <name type="scientific">Thermodesulfobacterium commune DSM 2178</name>
    <dbReference type="NCBI Taxonomy" id="289377"/>
    <lineage>
        <taxon>Bacteria</taxon>
        <taxon>Pseudomonadati</taxon>
        <taxon>Thermodesulfobacteriota</taxon>
        <taxon>Thermodesulfobacteria</taxon>
        <taxon>Thermodesulfobacteriales</taxon>
        <taxon>Thermodesulfobacteriaceae</taxon>
        <taxon>Thermodesulfobacterium</taxon>
    </lineage>
</organism>
<dbReference type="OrthoDB" id="9775208at2"/>
<dbReference type="PANTHER" id="PTHR12526">
    <property type="entry name" value="GLYCOSYLTRANSFERASE"/>
    <property type="match status" value="1"/>
</dbReference>